<keyword evidence="7" id="KW-1133">Transmembrane helix</keyword>
<evidence type="ECO:0000313" key="9">
    <source>
        <dbReference type="Proteomes" id="UP000319731"/>
    </source>
</evidence>
<dbReference type="SUPFAM" id="SSF48264">
    <property type="entry name" value="Cytochrome P450"/>
    <property type="match status" value="1"/>
</dbReference>
<dbReference type="GO" id="GO:0004497">
    <property type="term" value="F:monooxygenase activity"/>
    <property type="evidence" value="ECO:0007669"/>
    <property type="project" value="UniProtKB-KW"/>
</dbReference>
<gene>
    <name evidence="8" type="ORF">SmJEL517_g02413</name>
</gene>
<protein>
    <recommendedName>
        <fullName evidence="10">Unspecific monooxygenase</fullName>
    </recommendedName>
</protein>
<dbReference type="InterPro" id="IPR050121">
    <property type="entry name" value="Cytochrome_P450_monoxygenase"/>
</dbReference>
<dbReference type="GO" id="GO:0016705">
    <property type="term" value="F:oxidoreductase activity, acting on paired donors, with incorporation or reduction of molecular oxygen"/>
    <property type="evidence" value="ECO:0007669"/>
    <property type="project" value="InterPro"/>
</dbReference>
<keyword evidence="9" id="KW-1185">Reference proteome</keyword>
<keyword evidence="6" id="KW-0503">Monooxygenase</keyword>
<comment type="similarity">
    <text evidence="2 6">Belongs to the cytochrome P450 family.</text>
</comment>
<evidence type="ECO:0000256" key="6">
    <source>
        <dbReference type="RuleBase" id="RU000461"/>
    </source>
</evidence>
<keyword evidence="7" id="KW-0812">Transmembrane</keyword>
<dbReference type="PANTHER" id="PTHR24305">
    <property type="entry name" value="CYTOCHROME P450"/>
    <property type="match status" value="1"/>
</dbReference>
<reference evidence="8 9" key="1">
    <citation type="journal article" date="2019" name="Sci. Rep.">
        <title>Comparative genomics of chytrid fungi reveal insights into the obligate biotrophic and pathogenic lifestyle of Synchytrium endobioticum.</title>
        <authorList>
            <person name="van de Vossenberg B.T.L.H."/>
            <person name="Warris S."/>
            <person name="Nguyen H.D.T."/>
            <person name="van Gent-Pelzer M.P.E."/>
            <person name="Joly D.L."/>
            <person name="van de Geest H.C."/>
            <person name="Bonants P.J.M."/>
            <person name="Smith D.S."/>
            <person name="Levesque C.A."/>
            <person name="van der Lee T.A.J."/>
        </authorList>
    </citation>
    <scope>NUCLEOTIDE SEQUENCE [LARGE SCALE GENOMIC DNA]</scope>
    <source>
        <strain evidence="8 9">JEL517</strain>
    </source>
</reference>
<evidence type="ECO:0000256" key="3">
    <source>
        <dbReference type="ARBA" id="ARBA00022723"/>
    </source>
</evidence>
<dbReference type="GO" id="GO:0020037">
    <property type="term" value="F:heme binding"/>
    <property type="evidence" value="ECO:0007669"/>
    <property type="project" value="InterPro"/>
</dbReference>
<sequence>MENVRKSMEVLADKVRQLPPWALAVGGTVVGYTLLRTFVLSRSSVRREAKGDWEVPIFGNLFNIGDIQKLFEYQLTLVKKYGGVAKFSLLGRKFVITSDPEMNKRIFQNDMNDFGRGGNTMVVFGDIAGGLIIQDNGIEQKEVRKYFDPSFSVGTIKSYAPIVTECTSKLLTWMDTQLKSPENHPKGAGIEMQPALHGLTFDIIVNILLGFDPNSVATGGQAVHIQAWEHALSHLMDRFPFAESRYWEYSFLKTPAVRQYEKDIKVLRDLVMNRYDMYLKDGVPTEAVDMLAQYVRRLKANPETVPDFLKNDRESFQRHFITQVFAGHDTTASSIGWTLAFLSMSPEKLDRARKEVIQTVGKGSLTYENLLTMPYLEACVKETLRLRPSAPNTGRIAAKDLTYNWVDDQGVAREHFVEKGTELFTCFYATHLDERNFEKASQFWPERWLSDKVYSPWSYIPFGAGPRRCLGEKLALFETRLAVAEILRKYDFGLVEGHKMEAIQAPTFRMKHGLKMWLKAL</sequence>
<proteinExistence type="inferred from homology"/>
<evidence type="ECO:0000256" key="5">
    <source>
        <dbReference type="PIRSR" id="PIRSR602403-1"/>
    </source>
</evidence>
<dbReference type="GO" id="GO:0005506">
    <property type="term" value="F:iron ion binding"/>
    <property type="evidence" value="ECO:0007669"/>
    <property type="project" value="InterPro"/>
</dbReference>
<evidence type="ECO:0000256" key="2">
    <source>
        <dbReference type="ARBA" id="ARBA00010617"/>
    </source>
</evidence>
<dbReference type="AlphaFoldDB" id="A0A507C6V6"/>
<evidence type="ECO:0000313" key="8">
    <source>
        <dbReference type="EMBL" id="TPX35078.1"/>
    </source>
</evidence>
<dbReference type="PROSITE" id="PS00086">
    <property type="entry name" value="CYTOCHROME_P450"/>
    <property type="match status" value="1"/>
</dbReference>
<evidence type="ECO:0000256" key="1">
    <source>
        <dbReference type="ARBA" id="ARBA00001971"/>
    </source>
</evidence>
<dbReference type="OrthoDB" id="1470350at2759"/>
<feature type="transmembrane region" description="Helical" evidence="7">
    <location>
        <begin position="20"/>
        <end position="40"/>
    </location>
</feature>
<keyword evidence="7" id="KW-0472">Membrane</keyword>
<comment type="cofactor">
    <cofactor evidence="1 5">
        <name>heme</name>
        <dbReference type="ChEBI" id="CHEBI:30413"/>
    </cofactor>
</comment>
<dbReference type="PRINTS" id="PR00465">
    <property type="entry name" value="EP450IV"/>
</dbReference>
<dbReference type="Gene3D" id="1.10.630.10">
    <property type="entry name" value="Cytochrome P450"/>
    <property type="match status" value="1"/>
</dbReference>
<accession>A0A507C6V6</accession>
<evidence type="ECO:0000256" key="4">
    <source>
        <dbReference type="ARBA" id="ARBA00023004"/>
    </source>
</evidence>
<dbReference type="InterPro" id="IPR017972">
    <property type="entry name" value="Cyt_P450_CS"/>
</dbReference>
<organism evidence="8 9">
    <name type="scientific">Synchytrium microbalum</name>
    <dbReference type="NCBI Taxonomy" id="1806994"/>
    <lineage>
        <taxon>Eukaryota</taxon>
        <taxon>Fungi</taxon>
        <taxon>Fungi incertae sedis</taxon>
        <taxon>Chytridiomycota</taxon>
        <taxon>Chytridiomycota incertae sedis</taxon>
        <taxon>Chytridiomycetes</taxon>
        <taxon>Synchytriales</taxon>
        <taxon>Synchytriaceae</taxon>
        <taxon>Synchytrium</taxon>
    </lineage>
</organism>
<keyword evidence="5 6" id="KW-0349">Heme</keyword>
<dbReference type="EMBL" id="QEAO01000010">
    <property type="protein sequence ID" value="TPX35078.1"/>
    <property type="molecule type" value="Genomic_DNA"/>
</dbReference>
<evidence type="ECO:0008006" key="10">
    <source>
        <dbReference type="Google" id="ProtNLM"/>
    </source>
</evidence>
<dbReference type="STRING" id="1806994.A0A507C6V6"/>
<dbReference type="PANTHER" id="PTHR24305:SF166">
    <property type="entry name" value="CYTOCHROME P450 12A4, MITOCHONDRIAL-RELATED"/>
    <property type="match status" value="1"/>
</dbReference>
<dbReference type="Pfam" id="PF00067">
    <property type="entry name" value="p450"/>
    <property type="match status" value="1"/>
</dbReference>
<dbReference type="PRINTS" id="PR00385">
    <property type="entry name" value="P450"/>
</dbReference>
<evidence type="ECO:0000256" key="7">
    <source>
        <dbReference type="SAM" id="Phobius"/>
    </source>
</evidence>
<dbReference type="InterPro" id="IPR002403">
    <property type="entry name" value="Cyt_P450_E_grp-IV"/>
</dbReference>
<dbReference type="GeneID" id="42003638"/>
<dbReference type="RefSeq" id="XP_031025663.1">
    <property type="nucleotide sequence ID" value="XM_031168341.1"/>
</dbReference>
<dbReference type="InterPro" id="IPR001128">
    <property type="entry name" value="Cyt_P450"/>
</dbReference>
<dbReference type="Proteomes" id="UP000319731">
    <property type="component" value="Unassembled WGS sequence"/>
</dbReference>
<dbReference type="CDD" id="cd00302">
    <property type="entry name" value="cytochrome_P450"/>
    <property type="match status" value="1"/>
</dbReference>
<dbReference type="InterPro" id="IPR036396">
    <property type="entry name" value="Cyt_P450_sf"/>
</dbReference>
<keyword evidence="3 5" id="KW-0479">Metal-binding</keyword>
<name>A0A507C6V6_9FUNG</name>
<feature type="binding site" description="axial binding residue" evidence="5">
    <location>
        <position position="469"/>
    </location>
    <ligand>
        <name>heme</name>
        <dbReference type="ChEBI" id="CHEBI:30413"/>
    </ligand>
    <ligandPart>
        <name>Fe</name>
        <dbReference type="ChEBI" id="CHEBI:18248"/>
    </ligandPart>
</feature>
<keyword evidence="6" id="KW-0560">Oxidoreductase</keyword>
<comment type="caution">
    <text evidence="8">The sequence shown here is derived from an EMBL/GenBank/DDBJ whole genome shotgun (WGS) entry which is preliminary data.</text>
</comment>
<keyword evidence="4 5" id="KW-0408">Iron</keyword>